<dbReference type="Pfam" id="PF00067">
    <property type="entry name" value="p450"/>
    <property type="match status" value="1"/>
</dbReference>
<evidence type="ECO:0000313" key="8">
    <source>
        <dbReference type="Proteomes" id="UP001189429"/>
    </source>
</evidence>
<comment type="caution">
    <text evidence="7">The sequence shown here is derived from an EMBL/GenBank/DDBJ whole genome shotgun (WGS) entry which is preliminary data.</text>
</comment>
<name>A0ABN9WP07_9DINO</name>
<dbReference type="Proteomes" id="UP001189429">
    <property type="component" value="Unassembled WGS sequence"/>
</dbReference>
<keyword evidence="6" id="KW-0503">Monooxygenase</keyword>
<keyword evidence="8" id="KW-1185">Reference proteome</keyword>
<dbReference type="Gene3D" id="1.10.630.10">
    <property type="entry name" value="Cytochrome P450"/>
    <property type="match status" value="1"/>
</dbReference>
<dbReference type="InterPro" id="IPR001128">
    <property type="entry name" value="Cyt_P450"/>
</dbReference>
<evidence type="ECO:0000313" key="7">
    <source>
        <dbReference type="EMBL" id="CAK0887147.1"/>
    </source>
</evidence>
<evidence type="ECO:0000256" key="3">
    <source>
        <dbReference type="ARBA" id="ARBA00022723"/>
    </source>
</evidence>
<organism evidence="7 8">
    <name type="scientific">Prorocentrum cordatum</name>
    <dbReference type="NCBI Taxonomy" id="2364126"/>
    <lineage>
        <taxon>Eukaryota</taxon>
        <taxon>Sar</taxon>
        <taxon>Alveolata</taxon>
        <taxon>Dinophyceae</taxon>
        <taxon>Prorocentrales</taxon>
        <taxon>Prorocentraceae</taxon>
        <taxon>Prorocentrum</taxon>
    </lineage>
</organism>
<accession>A0ABN9WP07</accession>
<evidence type="ECO:0000256" key="5">
    <source>
        <dbReference type="ARBA" id="ARBA00023004"/>
    </source>
</evidence>
<gene>
    <name evidence="7" type="ORF">PCOR1329_LOCUS68287</name>
</gene>
<proteinExistence type="inferred from homology"/>
<evidence type="ECO:0000256" key="2">
    <source>
        <dbReference type="ARBA" id="ARBA00022617"/>
    </source>
</evidence>
<evidence type="ECO:0000256" key="1">
    <source>
        <dbReference type="ARBA" id="ARBA00010617"/>
    </source>
</evidence>
<sequence>MTSRLKVIAGVTAALAALAVFRRRRRANGKKPPASDPSGFIDLCRLIRAGSPSVFFAQRRGVLGDTFTLAFPLKCVVFTNVDDIIAITALENRLNMSIKMPPAYEALHGQDLLLSKGSAHKIWRRTFNAVVSPRALESYLPRIISAFGAMWTSLAALGGEEVVLRDHIRRAQLRVMADILFGITFAGPGGEEAFQKLDRDFQQEVGALFALPLNIPGTTFHKGMKAARRIRGLLATRFKEESQRFSKSDVPVTLQGKERPLRNAIDAVIEMLRSSDPEVRKLGDDEALIVNNLLLLLEASHGTTMYATTALMAELHRPESADALAQLREEVAAMTSSGATLDLQAVGSMKYADACINEILRLYPFAGGIPKFLPPGEVLDVRGTQFEGPTDLGHGDGFLARVRRRRSLPRALSIQTTEMVENMCAGESAR</sequence>
<dbReference type="SUPFAM" id="SSF48264">
    <property type="entry name" value="Cytochrome P450"/>
    <property type="match status" value="1"/>
</dbReference>
<evidence type="ECO:0000256" key="4">
    <source>
        <dbReference type="ARBA" id="ARBA00023002"/>
    </source>
</evidence>
<keyword evidence="4" id="KW-0560">Oxidoreductase</keyword>
<evidence type="ECO:0000256" key="6">
    <source>
        <dbReference type="ARBA" id="ARBA00023033"/>
    </source>
</evidence>
<dbReference type="InterPro" id="IPR036396">
    <property type="entry name" value="Cyt_P450_sf"/>
</dbReference>
<keyword evidence="2" id="KW-0349">Heme</keyword>
<dbReference type="EMBL" id="CAUYUJ010018900">
    <property type="protein sequence ID" value="CAK0887147.1"/>
    <property type="molecule type" value="Genomic_DNA"/>
</dbReference>
<evidence type="ECO:0008006" key="9">
    <source>
        <dbReference type="Google" id="ProtNLM"/>
    </source>
</evidence>
<dbReference type="PANTHER" id="PTHR24286:SF384">
    <property type="entry name" value="P450, PUTATIVE (EUROFUNG)-RELATED"/>
    <property type="match status" value="1"/>
</dbReference>
<keyword evidence="3" id="KW-0479">Metal-binding</keyword>
<protein>
    <recommendedName>
        <fullName evidence="9">Cytochrome P450</fullName>
    </recommendedName>
</protein>
<comment type="similarity">
    <text evidence="1">Belongs to the cytochrome P450 family.</text>
</comment>
<dbReference type="PANTHER" id="PTHR24286">
    <property type="entry name" value="CYTOCHROME P450 26"/>
    <property type="match status" value="1"/>
</dbReference>
<keyword evidence="5" id="KW-0408">Iron</keyword>
<reference evidence="7" key="1">
    <citation type="submission" date="2023-10" db="EMBL/GenBank/DDBJ databases">
        <authorList>
            <person name="Chen Y."/>
            <person name="Shah S."/>
            <person name="Dougan E. K."/>
            <person name="Thang M."/>
            <person name="Chan C."/>
        </authorList>
    </citation>
    <scope>NUCLEOTIDE SEQUENCE [LARGE SCALE GENOMIC DNA]</scope>
</reference>